<keyword evidence="1 6" id="KW-0963">Cytoplasm</keyword>
<feature type="binding site" evidence="6">
    <location>
        <begin position="114"/>
        <end position="115"/>
    </location>
    <ligand>
        <name>S-adenosyl-L-methionine</name>
        <dbReference type="ChEBI" id="CHEBI:59789"/>
    </ligand>
</feature>
<comment type="subcellular location">
    <subcellularLocation>
        <location evidence="6">Cytoplasm</location>
    </subcellularLocation>
</comment>
<dbReference type="InterPro" id="IPR029063">
    <property type="entry name" value="SAM-dependent_MTases_sf"/>
</dbReference>
<dbReference type="STRING" id="257708.RGI145_18465"/>
<feature type="binding site" evidence="6">
    <location>
        <position position="63"/>
    </location>
    <ligand>
        <name>S-adenosyl-L-methionine</name>
        <dbReference type="ChEBI" id="CHEBI:59789"/>
    </ligand>
</feature>
<comment type="similarity">
    <text evidence="6">Belongs to the methyltransferase superfamily. RNA methyltransferase RsmG family.</text>
</comment>
<feature type="binding site" evidence="6">
    <location>
        <position position="128"/>
    </location>
    <ligand>
        <name>S-adenosyl-L-methionine</name>
        <dbReference type="ChEBI" id="CHEBI:59789"/>
    </ligand>
</feature>
<dbReference type="RefSeq" id="WP_075799549.1">
    <property type="nucleotide sequence ID" value="NZ_CP015583.1"/>
</dbReference>
<evidence type="ECO:0000256" key="3">
    <source>
        <dbReference type="ARBA" id="ARBA00022603"/>
    </source>
</evidence>
<name>A0A1L7AJ31_9PROT</name>
<dbReference type="GO" id="GO:0005829">
    <property type="term" value="C:cytosol"/>
    <property type="evidence" value="ECO:0007669"/>
    <property type="project" value="TreeGrafter"/>
</dbReference>
<accession>A0A1L7AJ31</accession>
<dbReference type="HAMAP" id="MF_00074">
    <property type="entry name" value="16SrRNA_methyltr_G"/>
    <property type="match status" value="1"/>
</dbReference>
<evidence type="ECO:0000256" key="1">
    <source>
        <dbReference type="ARBA" id="ARBA00022490"/>
    </source>
</evidence>
<dbReference type="Gene3D" id="3.40.50.150">
    <property type="entry name" value="Vaccinia Virus protein VP39"/>
    <property type="match status" value="1"/>
</dbReference>
<evidence type="ECO:0000256" key="2">
    <source>
        <dbReference type="ARBA" id="ARBA00022552"/>
    </source>
</evidence>
<gene>
    <name evidence="6" type="primary">rsmG</name>
    <name evidence="7" type="ORF">RGI145_18465</name>
</gene>
<feature type="binding site" evidence="6">
    <location>
        <position position="68"/>
    </location>
    <ligand>
        <name>S-adenosyl-L-methionine</name>
        <dbReference type="ChEBI" id="CHEBI:59789"/>
    </ligand>
</feature>
<sequence>MTTVPRETRERLDAYAAMLLRWNERINLIAPRDAAEFRTRHIEDSLQLLPLLPDNQAPGADLGSGGGLPGMVLALAEPGRLWNLVESDKRKSAFLQAVAGELGARNITVHPRRIEDTTLPPLGVLTARALAPLRLLLPYAAHFLAPEGIALFPKGKTAEAELTEATPSWSMAVERFPSGTDPSATLLRISGIRRAGL</sequence>
<dbReference type="NCBIfam" id="TIGR00138">
    <property type="entry name" value="rsmG_gidB"/>
    <property type="match status" value="1"/>
</dbReference>
<reference evidence="7 8" key="1">
    <citation type="submission" date="2016-05" db="EMBL/GenBank/DDBJ databases">
        <title>Complete Genome and Methylome Analysis of Psychrotrophic Bacterial Isolates from Antarctic Lake Untersee.</title>
        <authorList>
            <person name="Fomenkov A."/>
            <person name="Akimov V.N."/>
            <person name="Vasilyeva L.V."/>
            <person name="Andersen D."/>
            <person name="Vincze T."/>
            <person name="Roberts R.J."/>
        </authorList>
    </citation>
    <scope>NUCLEOTIDE SEQUENCE [LARGE SCALE GENOMIC DNA]</scope>
    <source>
        <strain evidence="7 8">U14-5</strain>
    </source>
</reference>
<evidence type="ECO:0000313" key="8">
    <source>
        <dbReference type="Proteomes" id="UP000185494"/>
    </source>
</evidence>
<dbReference type="InterPro" id="IPR003682">
    <property type="entry name" value="rRNA_ssu_MeTfrase_G"/>
</dbReference>
<evidence type="ECO:0000256" key="6">
    <source>
        <dbReference type="HAMAP-Rule" id="MF_00074"/>
    </source>
</evidence>
<dbReference type="AlphaFoldDB" id="A0A1L7AJ31"/>
<dbReference type="EMBL" id="CP015583">
    <property type="protein sequence ID" value="APT58798.1"/>
    <property type="molecule type" value="Genomic_DNA"/>
</dbReference>
<keyword evidence="5 6" id="KW-0949">S-adenosyl-L-methionine</keyword>
<dbReference type="Proteomes" id="UP000185494">
    <property type="component" value="Chromosome 1"/>
</dbReference>
<comment type="caution">
    <text evidence="6">Lacks conserved residue(s) required for the propagation of feature annotation.</text>
</comment>
<dbReference type="EC" id="2.1.1.170" evidence="6"/>
<dbReference type="PANTHER" id="PTHR31760:SF0">
    <property type="entry name" value="S-ADENOSYL-L-METHIONINE-DEPENDENT METHYLTRANSFERASES SUPERFAMILY PROTEIN"/>
    <property type="match status" value="1"/>
</dbReference>
<evidence type="ECO:0000256" key="4">
    <source>
        <dbReference type="ARBA" id="ARBA00022679"/>
    </source>
</evidence>
<dbReference type="PIRSF" id="PIRSF003078">
    <property type="entry name" value="GidB"/>
    <property type="match status" value="1"/>
</dbReference>
<keyword evidence="3 6" id="KW-0489">Methyltransferase</keyword>
<organism evidence="7 8">
    <name type="scientific">Roseomonas gilardii</name>
    <dbReference type="NCBI Taxonomy" id="257708"/>
    <lineage>
        <taxon>Bacteria</taxon>
        <taxon>Pseudomonadati</taxon>
        <taxon>Pseudomonadota</taxon>
        <taxon>Alphaproteobacteria</taxon>
        <taxon>Acetobacterales</taxon>
        <taxon>Roseomonadaceae</taxon>
        <taxon>Roseomonas</taxon>
    </lineage>
</organism>
<comment type="catalytic activity">
    <reaction evidence="6">
        <text>guanosine(527) in 16S rRNA + S-adenosyl-L-methionine = N(7)-methylguanosine(527) in 16S rRNA + S-adenosyl-L-homocysteine</text>
        <dbReference type="Rhea" id="RHEA:42732"/>
        <dbReference type="Rhea" id="RHEA-COMP:10209"/>
        <dbReference type="Rhea" id="RHEA-COMP:10210"/>
        <dbReference type="ChEBI" id="CHEBI:57856"/>
        <dbReference type="ChEBI" id="CHEBI:59789"/>
        <dbReference type="ChEBI" id="CHEBI:74269"/>
        <dbReference type="ChEBI" id="CHEBI:74480"/>
        <dbReference type="EC" id="2.1.1.170"/>
    </reaction>
</comment>
<keyword evidence="2 6" id="KW-0698">rRNA processing</keyword>
<evidence type="ECO:0000313" key="7">
    <source>
        <dbReference type="EMBL" id="APT58798.1"/>
    </source>
</evidence>
<evidence type="ECO:0000256" key="5">
    <source>
        <dbReference type="ARBA" id="ARBA00022691"/>
    </source>
</evidence>
<keyword evidence="4 6" id="KW-0808">Transferase</keyword>
<dbReference type="SUPFAM" id="SSF53335">
    <property type="entry name" value="S-adenosyl-L-methionine-dependent methyltransferases"/>
    <property type="match status" value="1"/>
</dbReference>
<dbReference type="eggNOG" id="COG0357">
    <property type="taxonomic scope" value="Bacteria"/>
</dbReference>
<comment type="function">
    <text evidence="6">Specifically methylates the N7 position of guanine in position 527 of 16S rRNA.</text>
</comment>
<dbReference type="KEGG" id="rgi:RGI145_18465"/>
<dbReference type="GO" id="GO:0070043">
    <property type="term" value="F:rRNA (guanine-N7-)-methyltransferase activity"/>
    <property type="evidence" value="ECO:0007669"/>
    <property type="project" value="UniProtKB-UniRule"/>
</dbReference>
<proteinExistence type="inferred from homology"/>
<dbReference type="Pfam" id="PF02527">
    <property type="entry name" value="GidB"/>
    <property type="match status" value="1"/>
</dbReference>
<protein>
    <recommendedName>
        <fullName evidence="6">Ribosomal RNA small subunit methyltransferase G</fullName>
        <ecNumber evidence="6">2.1.1.170</ecNumber>
    </recommendedName>
    <alternativeName>
        <fullName evidence="6">16S rRNA 7-methylguanosine methyltransferase</fullName>
        <shortName evidence="6">16S rRNA m7G methyltransferase</shortName>
    </alternativeName>
</protein>
<dbReference type="PANTHER" id="PTHR31760">
    <property type="entry name" value="S-ADENOSYL-L-METHIONINE-DEPENDENT METHYLTRANSFERASES SUPERFAMILY PROTEIN"/>
    <property type="match status" value="1"/>
</dbReference>